<feature type="transmembrane region" description="Helical" evidence="8">
    <location>
        <begin position="183"/>
        <end position="204"/>
    </location>
</feature>
<name>A0A1T4LM50_9LACT</name>
<dbReference type="InterPro" id="IPR035906">
    <property type="entry name" value="MetI-like_sf"/>
</dbReference>
<evidence type="ECO:0000313" key="11">
    <source>
        <dbReference type="Proteomes" id="UP000189941"/>
    </source>
</evidence>
<comment type="subcellular location">
    <subcellularLocation>
        <location evidence="1 8">Cell membrane</location>
        <topology evidence="1 8">Multi-pass membrane protein</topology>
    </subcellularLocation>
</comment>
<feature type="domain" description="ABC transmembrane type-1" evidence="9">
    <location>
        <begin position="16"/>
        <end position="204"/>
    </location>
</feature>
<dbReference type="OrthoDB" id="9787841at2"/>
<keyword evidence="6 8" id="KW-1133">Transmembrane helix</keyword>
<dbReference type="RefSeq" id="WP_078755891.1">
    <property type="nucleotide sequence ID" value="NZ_FUWO01000008.1"/>
</dbReference>
<dbReference type="EMBL" id="FUWO01000008">
    <property type="protein sequence ID" value="SJZ55792.1"/>
    <property type="molecule type" value="Genomic_DNA"/>
</dbReference>
<evidence type="ECO:0000256" key="2">
    <source>
        <dbReference type="ARBA" id="ARBA00022448"/>
    </source>
</evidence>
<dbReference type="NCBIfam" id="TIGR01726">
    <property type="entry name" value="HEQRo_perm_3TM"/>
    <property type="match status" value="1"/>
</dbReference>
<dbReference type="SUPFAM" id="SSF161098">
    <property type="entry name" value="MetI-like"/>
    <property type="match status" value="1"/>
</dbReference>
<feature type="transmembrane region" description="Helical" evidence="8">
    <location>
        <begin position="20"/>
        <end position="40"/>
    </location>
</feature>
<reference evidence="11" key="1">
    <citation type="submission" date="2017-02" db="EMBL/GenBank/DDBJ databases">
        <authorList>
            <person name="Varghese N."/>
            <person name="Submissions S."/>
        </authorList>
    </citation>
    <scope>NUCLEOTIDE SEQUENCE [LARGE SCALE GENOMIC DNA]</scope>
    <source>
        <strain evidence="11">DSM 15739</strain>
    </source>
</reference>
<organism evidence="10 11">
    <name type="scientific">Globicatella sulfidifaciens DSM 15739</name>
    <dbReference type="NCBI Taxonomy" id="1121925"/>
    <lineage>
        <taxon>Bacteria</taxon>
        <taxon>Bacillati</taxon>
        <taxon>Bacillota</taxon>
        <taxon>Bacilli</taxon>
        <taxon>Lactobacillales</taxon>
        <taxon>Aerococcaceae</taxon>
        <taxon>Globicatella</taxon>
    </lineage>
</organism>
<evidence type="ECO:0000256" key="1">
    <source>
        <dbReference type="ARBA" id="ARBA00004651"/>
    </source>
</evidence>
<keyword evidence="3" id="KW-1003">Cell membrane</keyword>
<evidence type="ECO:0000256" key="4">
    <source>
        <dbReference type="ARBA" id="ARBA00022692"/>
    </source>
</evidence>
<dbReference type="InterPro" id="IPR010065">
    <property type="entry name" value="AA_ABC_transptr_permease_3TM"/>
</dbReference>
<dbReference type="GO" id="GO:0043190">
    <property type="term" value="C:ATP-binding cassette (ABC) transporter complex"/>
    <property type="evidence" value="ECO:0007669"/>
    <property type="project" value="InterPro"/>
</dbReference>
<keyword evidence="4 8" id="KW-0812">Transmembrane</keyword>
<dbReference type="GO" id="GO:0022857">
    <property type="term" value="F:transmembrane transporter activity"/>
    <property type="evidence" value="ECO:0007669"/>
    <property type="project" value="InterPro"/>
</dbReference>
<dbReference type="FunFam" id="1.10.3720.10:FF:000033">
    <property type="entry name" value="Polar amino acid ABC transporter permease"/>
    <property type="match status" value="1"/>
</dbReference>
<dbReference type="Proteomes" id="UP000189941">
    <property type="component" value="Unassembled WGS sequence"/>
</dbReference>
<evidence type="ECO:0000256" key="7">
    <source>
        <dbReference type="ARBA" id="ARBA00023136"/>
    </source>
</evidence>
<accession>A0A1T4LM50</accession>
<evidence type="ECO:0000259" key="9">
    <source>
        <dbReference type="PROSITE" id="PS50928"/>
    </source>
</evidence>
<evidence type="ECO:0000256" key="6">
    <source>
        <dbReference type="ARBA" id="ARBA00022989"/>
    </source>
</evidence>
<dbReference type="PROSITE" id="PS50928">
    <property type="entry name" value="ABC_TM1"/>
    <property type="match status" value="1"/>
</dbReference>
<gene>
    <name evidence="10" type="ORF">SAMN02746011_01140</name>
</gene>
<keyword evidence="7 8" id="KW-0472">Membrane</keyword>
<dbReference type="GO" id="GO:0006865">
    <property type="term" value="P:amino acid transport"/>
    <property type="evidence" value="ECO:0007669"/>
    <property type="project" value="UniProtKB-KW"/>
</dbReference>
<sequence length="216" mass="23436">MFELFNTYSGQFLSGFGYTLLASLIVLIASFIIGIGMAIAQTSDNKLLSGFATAYIEVFRNIPLLIIVMFFYVVVPLSGIDISGFMSGVIGLSIYTSSFVADVVKSGISSIPAGQREAGLASGLSKNQVMFLIILPQALKLVLPPLGNQMINLVKNSSIFAMVAGLDLMYQGDLIVSETYNVFGTYIIVGIFYLIITVPISLMVKRLEERQSQTSR</sequence>
<dbReference type="AlphaFoldDB" id="A0A1T4LM50"/>
<keyword evidence="11" id="KW-1185">Reference proteome</keyword>
<feature type="transmembrane region" description="Helical" evidence="8">
    <location>
        <begin position="61"/>
        <end position="79"/>
    </location>
</feature>
<keyword evidence="5" id="KW-0029">Amino-acid transport</keyword>
<dbReference type="PANTHER" id="PTHR30614:SF7">
    <property type="entry name" value="GLUTAMINE ABC TRANSPORTER PERMEASE PROTEIN GLNM-RELATED"/>
    <property type="match status" value="1"/>
</dbReference>
<dbReference type="InterPro" id="IPR000515">
    <property type="entry name" value="MetI-like"/>
</dbReference>
<evidence type="ECO:0000256" key="3">
    <source>
        <dbReference type="ARBA" id="ARBA00022475"/>
    </source>
</evidence>
<dbReference type="CDD" id="cd06261">
    <property type="entry name" value="TM_PBP2"/>
    <property type="match status" value="1"/>
</dbReference>
<proteinExistence type="inferred from homology"/>
<dbReference type="InterPro" id="IPR043429">
    <property type="entry name" value="ArtM/GltK/GlnP/TcyL/YhdX-like"/>
</dbReference>
<dbReference type="STRING" id="1121925.SAMN02746011_01140"/>
<protein>
    <submittedName>
        <fullName evidence="10">Amino acid ABC transporter membrane protein 1, PAAT family (TC 3.A.1.3.-)</fullName>
    </submittedName>
</protein>
<dbReference type="PANTHER" id="PTHR30614">
    <property type="entry name" value="MEMBRANE COMPONENT OF AMINO ACID ABC TRANSPORTER"/>
    <property type="match status" value="1"/>
</dbReference>
<dbReference type="Pfam" id="PF00528">
    <property type="entry name" value="BPD_transp_1"/>
    <property type="match status" value="1"/>
</dbReference>
<evidence type="ECO:0000256" key="5">
    <source>
        <dbReference type="ARBA" id="ARBA00022970"/>
    </source>
</evidence>
<comment type="similarity">
    <text evidence="8">Belongs to the binding-protein-dependent transport system permease family.</text>
</comment>
<keyword evidence="2 8" id="KW-0813">Transport</keyword>
<dbReference type="Gene3D" id="1.10.3720.10">
    <property type="entry name" value="MetI-like"/>
    <property type="match status" value="1"/>
</dbReference>
<evidence type="ECO:0000313" key="10">
    <source>
        <dbReference type="EMBL" id="SJZ55792.1"/>
    </source>
</evidence>
<evidence type="ECO:0000256" key="8">
    <source>
        <dbReference type="RuleBase" id="RU363032"/>
    </source>
</evidence>